<dbReference type="AlphaFoldDB" id="G9X1S7"/>
<gene>
    <name evidence="1" type="ORF">HMPREF9629_00350</name>
</gene>
<dbReference type="EMBL" id="AFZE01000045">
    <property type="protein sequence ID" value="EHL13050.1"/>
    <property type="molecule type" value="Genomic_DNA"/>
</dbReference>
<organism evidence="1 2">
    <name type="scientific">Peptoanaerobacter stomatis</name>
    <dbReference type="NCBI Taxonomy" id="796937"/>
    <lineage>
        <taxon>Bacteria</taxon>
        <taxon>Bacillati</taxon>
        <taxon>Bacillota</taxon>
        <taxon>Clostridia</taxon>
        <taxon>Peptostreptococcales</taxon>
        <taxon>Filifactoraceae</taxon>
        <taxon>Peptoanaerobacter</taxon>
    </lineage>
</organism>
<sequence>MIGVKVITALLKKCLITSEKVEQLIKQCYLRLFEKYIIPKIDGVFLLDIVINFQT</sequence>
<evidence type="ECO:0000313" key="2">
    <source>
        <dbReference type="Proteomes" id="UP000006437"/>
    </source>
</evidence>
<evidence type="ECO:0000313" key="1">
    <source>
        <dbReference type="EMBL" id="EHL13050.1"/>
    </source>
</evidence>
<reference evidence="1 2" key="1">
    <citation type="submission" date="2011-08" db="EMBL/GenBank/DDBJ databases">
        <title>The Genome Sequence of Eubacteriaceae bacterium ACC19a.</title>
        <authorList>
            <consortium name="The Broad Institute Genome Sequencing Platform"/>
            <person name="Earl A."/>
            <person name="Ward D."/>
            <person name="Feldgarden M."/>
            <person name="Gevers D."/>
            <person name="Sizova M."/>
            <person name="Hazen A."/>
            <person name="Epstein S."/>
            <person name="Young S.K."/>
            <person name="Zeng Q."/>
            <person name="Gargeya S."/>
            <person name="Fitzgerald M."/>
            <person name="Haas B."/>
            <person name="Abouelleil A."/>
            <person name="Alvarado L."/>
            <person name="Arachchi H.M."/>
            <person name="Berlin A."/>
            <person name="Brown A."/>
            <person name="Chapman S.B."/>
            <person name="Chen Z."/>
            <person name="Dunbar C."/>
            <person name="Freedman E."/>
            <person name="Gearin G."/>
            <person name="Gellesch M."/>
            <person name="Goldberg J."/>
            <person name="Griggs A."/>
            <person name="Gujja S."/>
            <person name="Heiman D."/>
            <person name="Howarth C."/>
            <person name="Larson L."/>
            <person name="Lui A."/>
            <person name="MacDonald P.J.P."/>
            <person name="Montmayeur A."/>
            <person name="Murphy C."/>
            <person name="Neiman D."/>
            <person name="Pearson M."/>
            <person name="Priest M."/>
            <person name="Roberts A."/>
            <person name="Saif S."/>
            <person name="Shea T."/>
            <person name="Shenoy N."/>
            <person name="Sisk P."/>
            <person name="Stolte C."/>
            <person name="Sykes S."/>
            <person name="Wortman J."/>
            <person name="Nusbaum C."/>
            <person name="Birren B."/>
        </authorList>
    </citation>
    <scope>NUCLEOTIDE SEQUENCE [LARGE SCALE GENOMIC DNA]</scope>
    <source>
        <strain evidence="1 2">ACC19a</strain>
    </source>
</reference>
<name>G9X1S7_9FIRM</name>
<protein>
    <submittedName>
        <fullName evidence="1">Uncharacterized protein</fullName>
    </submittedName>
</protein>
<accession>G9X1S7</accession>
<dbReference type="Proteomes" id="UP000006437">
    <property type="component" value="Unassembled WGS sequence"/>
</dbReference>
<comment type="caution">
    <text evidence="1">The sequence shown here is derived from an EMBL/GenBank/DDBJ whole genome shotgun (WGS) entry which is preliminary data.</text>
</comment>
<proteinExistence type="predicted"/>
<dbReference type="HOGENOM" id="CLU_3028225_0_0_9"/>
<dbReference type="BioCyc" id="EBAC796937-HMP:GMGH-350-MONOMER"/>